<dbReference type="AlphaFoldDB" id="A0A412WXD5"/>
<keyword evidence="2" id="KW-1133">Transmembrane helix</keyword>
<reference evidence="4 5" key="1">
    <citation type="submission" date="2018-08" db="EMBL/GenBank/DDBJ databases">
        <title>A genome reference for cultivated species of the human gut microbiota.</title>
        <authorList>
            <person name="Zou Y."/>
            <person name="Xue W."/>
            <person name="Luo G."/>
        </authorList>
    </citation>
    <scope>NUCLEOTIDE SEQUENCE [LARGE SCALE GENOMIC DNA]</scope>
    <source>
        <strain evidence="4 5">AF14-49</strain>
    </source>
</reference>
<dbReference type="PANTHER" id="PTHR43318:SF1">
    <property type="entry name" value="POLYSACCHARIDE BIOSYNTHESIS PROTEIN EPSC-RELATED"/>
    <property type="match status" value="1"/>
</dbReference>
<dbReference type="Proteomes" id="UP000283589">
    <property type="component" value="Unassembled WGS sequence"/>
</dbReference>
<dbReference type="SUPFAM" id="SSF53335">
    <property type="entry name" value="S-adenosyl-L-methionine-dependent methyltransferases"/>
    <property type="match status" value="1"/>
</dbReference>
<dbReference type="InterPro" id="IPR036291">
    <property type="entry name" value="NAD(P)-bd_dom_sf"/>
</dbReference>
<organism evidence="4 5">
    <name type="scientific">Butyricimonas virosa</name>
    <dbReference type="NCBI Taxonomy" id="544645"/>
    <lineage>
        <taxon>Bacteria</taxon>
        <taxon>Pseudomonadati</taxon>
        <taxon>Bacteroidota</taxon>
        <taxon>Bacteroidia</taxon>
        <taxon>Bacteroidales</taxon>
        <taxon>Odoribacteraceae</taxon>
        <taxon>Butyricimonas</taxon>
    </lineage>
</organism>
<dbReference type="InterPro" id="IPR003869">
    <property type="entry name" value="Polysac_CapD-like"/>
</dbReference>
<evidence type="ECO:0000313" key="4">
    <source>
        <dbReference type="EMBL" id="RGV32201.1"/>
    </source>
</evidence>
<dbReference type="InterPro" id="IPR051203">
    <property type="entry name" value="Polysaccharide_Synthase-Rel"/>
</dbReference>
<sequence>MKYSFHSIYNRLHENKKYVNANTILLVDIFLSVMSSFITLLFADSFIINLSRSTYVVIIGGSCVFSLLVFWGLGVNRNIIRHATIKSIWKMGFAIFLKELLLAGMILVSGSRLFGQHLFACAVIDFLVTSVILVGFRVTLVLVYDFTISLYGSGKTRVLVYGTGDKSVALKTRMHTSKHYHVVGFVNPDRYLKSCVLSELPVYYFEDEQHFSRFVKKYNINGVLYPSREEARQEADRLVRFCQEFGVKNLFSPPIDVLGDGLKKTIIREIRIEDLLGREEIKVNTREIEAYFAGKVVMVTGAAGSIGSELCRQLATFGVGYLVLFDNAETPMHELRLELERNFPNLKFIPFVGDVRQKERLRMVFEKYRPRVVFHAAAYKHVPLMEENPCEAVRVNVIGSRLVADFCMEYNVDMMVMISTDKAVNPTNVMGASKRLAEIYVQSLGLAIERGEVKGKTRFVTTRFGNVLGSNGSVIPYFRKQIERGGPVTVTDPGITRFFMTIPEACRLVMEAATMSTGNQIYVFDMGEPVKIVDLAERMIRLAGYVPNEDIKIKFIGLRPGEKLYEEVLSNEENTIPTGNAKIRVAKVREYKRDEVLRAYDQLAELALAVRIEDTVRLMKQVVPEFKSKNSRFEILDKINN</sequence>
<name>A0A412WXD5_9BACT</name>
<dbReference type="InterPro" id="IPR029063">
    <property type="entry name" value="SAM-dependent_MTases_sf"/>
</dbReference>
<comment type="caution">
    <text evidence="4">The sequence shown here is derived from an EMBL/GenBank/DDBJ whole genome shotgun (WGS) entry which is preliminary data.</text>
</comment>
<feature type="domain" description="Polysaccharide biosynthesis protein CapD-like" evidence="3">
    <location>
        <begin position="297"/>
        <end position="586"/>
    </location>
</feature>
<dbReference type="EMBL" id="QRZA01000023">
    <property type="protein sequence ID" value="RGV32201.1"/>
    <property type="molecule type" value="Genomic_DNA"/>
</dbReference>
<keyword evidence="2" id="KW-0472">Membrane</keyword>
<dbReference type="Gene3D" id="3.40.50.720">
    <property type="entry name" value="NAD(P)-binding Rossmann-like Domain"/>
    <property type="match status" value="2"/>
</dbReference>
<protein>
    <submittedName>
        <fullName evidence="4">Polysaccharide biosynthesis protein</fullName>
    </submittedName>
</protein>
<dbReference type="RefSeq" id="WP_118261102.1">
    <property type="nucleotide sequence ID" value="NZ_QRZA01000023.1"/>
</dbReference>
<feature type="transmembrane region" description="Helical" evidence="2">
    <location>
        <begin position="88"/>
        <end position="108"/>
    </location>
</feature>
<gene>
    <name evidence="4" type="ORF">DWW18_15065</name>
</gene>
<accession>A0A412WXD5</accession>
<dbReference type="CDD" id="cd05237">
    <property type="entry name" value="UDP_invert_4-6DH_SDR_e"/>
    <property type="match status" value="1"/>
</dbReference>
<feature type="transmembrane region" description="Helical" evidence="2">
    <location>
        <begin position="21"/>
        <end position="43"/>
    </location>
</feature>
<dbReference type="PANTHER" id="PTHR43318">
    <property type="entry name" value="UDP-N-ACETYLGLUCOSAMINE 4,6-DEHYDRATASE"/>
    <property type="match status" value="1"/>
</dbReference>
<dbReference type="SUPFAM" id="SSF51735">
    <property type="entry name" value="NAD(P)-binding Rossmann-fold domains"/>
    <property type="match status" value="1"/>
</dbReference>
<feature type="transmembrane region" description="Helical" evidence="2">
    <location>
        <begin position="55"/>
        <end position="76"/>
    </location>
</feature>
<proteinExistence type="inferred from homology"/>
<comment type="similarity">
    <text evidence="1">Belongs to the polysaccharide synthase family.</text>
</comment>
<evidence type="ECO:0000259" key="3">
    <source>
        <dbReference type="Pfam" id="PF02719"/>
    </source>
</evidence>
<dbReference type="STRING" id="1121130.GCA_000519105_02641"/>
<keyword evidence="2" id="KW-0812">Transmembrane</keyword>
<evidence type="ECO:0000256" key="2">
    <source>
        <dbReference type="SAM" id="Phobius"/>
    </source>
</evidence>
<evidence type="ECO:0000313" key="5">
    <source>
        <dbReference type="Proteomes" id="UP000283589"/>
    </source>
</evidence>
<dbReference type="Pfam" id="PF02719">
    <property type="entry name" value="Polysacc_synt_2"/>
    <property type="match status" value="1"/>
</dbReference>
<evidence type="ECO:0000256" key="1">
    <source>
        <dbReference type="ARBA" id="ARBA00007430"/>
    </source>
</evidence>